<gene>
    <name evidence="1" type="ORF">R1flu_004350</name>
</gene>
<comment type="caution">
    <text evidence="1">The sequence shown here is derived from an EMBL/GenBank/DDBJ whole genome shotgun (WGS) entry which is preliminary data.</text>
</comment>
<keyword evidence="2" id="KW-1185">Reference proteome</keyword>
<evidence type="ECO:0000313" key="1">
    <source>
        <dbReference type="EMBL" id="KAL2632871.1"/>
    </source>
</evidence>
<dbReference type="Proteomes" id="UP001605036">
    <property type="component" value="Unassembled WGS sequence"/>
</dbReference>
<accession>A0ABD1YQK2</accession>
<sequence length="220" mass="25248">MPKTGGNETFDTTLAKYRKEIEAGFDYFAEEEKAWWTEFFDYQQMLVLSRMEEGQEVAAFQWALSRVQPEGPKNVLEEIVEGDEIGEELLRLAVGPSRPMYTGPKKAKAIIETHGDFKDLEVSTFIVVAAHKDAEKRPLGLARVDAILELQNGTLEKLCTTWFKTAYLDPLSNTYSEEIEVKQKKLKQLEQDIFLQGTQVFRYGLVLTKKEVFQLEQLQV</sequence>
<reference evidence="1 2" key="1">
    <citation type="submission" date="2024-09" db="EMBL/GenBank/DDBJ databases">
        <title>Chromosome-scale assembly of Riccia fluitans.</title>
        <authorList>
            <person name="Paukszto L."/>
            <person name="Sawicki J."/>
            <person name="Karawczyk K."/>
            <person name="Piernik-Szablinska J."/>
            <person name="Szczecinska M."/>
            <person name="Mazdziarz M."/>
        </authorList>
    </citation>
    <scope>NUCLEOTIDE SEQUENCE [LARGE SCALE GENOMIC DNA]</scope>
    <source>
        <strain evidence="1">Rf_01</strain>
        <tissue evidence="1">Aerial parts of the thallus</tissue>
    </source>
</reference>
<organism evidence="1 2">
    <name type="scientific">Riccia fluitans</name>
    <dbReference type="NCBI Taxonomy" id="41844"/>
    <lineage>
        <taxon>Eukaryota</taxon>
        <taxon>Viridiplantae</taxon>
        <taxon>Streptophyta</taxon>
        <taxon>Embryophyta</taxon>
        <taxon>Marchantiophyta</taxon>
        <taxon>Marchantiopsida</taxon>
        <taxon>Marchantiidae</taxon>
        <taxon>Marchantiales</taxon>
        <taxon>Ricciaceae</taxon>
        <taxon>Riccia</taxon>
    </lineage>
</organism>
<name>A0ABD1YQK2_9MARC</name>
<dbReference type="EMBL" id="JBHFFA010000003">
    <property type="protein sequence ID" value="KAL2632871.1"/>
    <property type="molecule type" value="Genomic_DNA"/>
</dbReference>
<proteinExistence type="predicted"/>
<dbReference type="AlphaFoldDB" id="A0ABD1YQK2"/>
<evidence type="ECO:0000313" key="2">
    <source>
        <dbReference type="Proteomes" id="UP001605036"/>
    </source>
</evidence>
<protein>
    <submittedName>
        <fullName evidence="1">Uncharacterized protein</fullName>
    </submittedName>
</protein>